<dbReference type="SUPFAM" id="SSF48452">
    <property type="entry name" value="TPR-like"/>
    <property type="match status" value="1"/>
</dbReference>
<dbReference type="SMART" id="SM00028">
    <property type="entry name" value="TPR"/>
    <property type="match status" value="2"/>
</dbReference>
<dbReference type="PATRIC" id="fig|44252.3.peg.4625"/>
<keyword evidence="1" id="KW-0802">TPR repeat</keyword>
<evidence type="ECO:0000313" key="5">
    <source>
        <dbReference type="Proteomes" id="UP000029278"/>
    </source>
</evidence>
<evidence type="ECO:0000313" key="4">
    <source>
        <dbReference type="EMBL" id="MUG26585.1"/>
    </source>
</evidence>
<dbReference type="GeneID" id="77009398"/>
<organism evidence="3 5">
    <name type="scientific">Paenibacillus macerans</name>
    <name type="common">Bacillus macerans</name>
    <dbReference type="NCBI Taxonomy" id="44252"/>
    <lineage>
        <taxon>Bacteria</taxon>
        <taxon>Bacillati</taxon>
        <taxon>Bacillota</taxon>
        <taxon>Bacilli</taxon>
        <taxon>Bacillales</taxon>
        <taxon>Paenibacillaceae</taxon>
        <taxon>Paenibacillus</taxon>
    </lineage>
</organism>
<dbReference type="InterPro" id="IPR011990">
    <property type="entry name" value="TPR-like_helical_dom_sf"/>
</dbReference>
<feature type="transmembrane region" description="Helical" evidence="2">
    <location>
        <begin position="12"/>
        <end position="30"/>
    </location>
</feature>
<reference evidence="4 6" key="2">
    <citation type="submission" date="2019-11" db="EMBL/GenBank/DDBJ databases">
        <title>Draft genome sequences of five Paenibacillus species of dairy origin.</title>
        <authorList>
            <person name="Olajide A.M."/>
            <person name="Chen S."/>
            <person name="Lapointe G."/>
        </authorList>
    </citation>
    <scope>NUCLEOTIDE SEQUENCE [LARGE SCALE GENOMIC DNA]</scope>
    <source>
        <strain evidence="4 6">3CT49</strain>
    </source>
</reference>
<dbReference type="PROSITE" id="PS50005">
    <property type="entry name" value="TPR"/>
    <property type="match status" value="2"/>
</dbReference>
<evidence type="ECO:0000256" key="2">
    <source>
        <dbReference type="SAM" id="Phobius"/>
    </source>
</evidence>
<feature type="repeat" description="TPR" evidence="1">
    <location>
        <begin position="89"/>
        <end position="122"/>
    </location>
</feature>
<sequence length="269" mass="31044">MLRKIAEILKELLVLIIALTGIAVTVYMQYRWDSFGHRQRALIEEGDAELAASAFDSALTLYDRALEINPHNAEALKKKKRSEEVIRAADSLVRKGEEAMRLGQLDEAYDYFVQAKKLFPLNPNDGYQRNLSVFEKDWVRTYLDALQQLDENWTAINLRLQKGETATSESVMNDIADMYPLAQAAYRASSGESKLKSPEGIEFYEEKRTMIKQLTGNLVRYGIFPENPNEGLAEKDEFIRNVQNKYQAFLERLAARKAWLRERHPDIYK</sequence>
<evidence type="ECO:0000313" key="3">
    <source>
        <dbReference type="EMBL" id="KFN05700.1"/>
    </source>
</evidence>
<dbReference type="EMBL" id="JMQA01000038">
    <property type="protein sequence ID" value="KFN05700.1"/>
    <property type="molecule type" value="Genomic_DNA"/>
</dbReference>
<keyword evidence="2" id="KW-0472">Membrane</keyword>
<keyword evidence="5" id="KW-1185">Reference proteome</keyword>
<proteinExistence type="predicted"/>
<dbReference type="EMBL" id="WNZZ01000048">
    <property type="protein sequence ID" value="MUG26585.1"/>
    <property type="molecule type" value="Genomic_DNA"/>
</dbReference>
<dbReference type="RefSeq" id="WP_036625914.1">
    <property type="nucleotide sequence ID" value="NZ_BGML01000021.1"/>
</dbReference>
<keyword evidence="2" id="KW-1133">Transmembrane helix</keyword>
<gene>
    <name evidence="3" type="ORF">DJ90_351</name>
    <name evidence="4" type="ORF">GNQ08_30110</name>
</gene>
<feature type="repeat" description="TPR" evidence="1">
    <location>
        <begin position="39"/>
        <end position="72"/>
    </location>
</feature>
<dbReference type="Proteomes" id="UP000442469">
    <property type="component" value="Unassembled WGS sequence"/>
</dbReference>
<dbReference type="InterPro" id="IPR019734">
    <property type="entry name" value="TPR_rpt"/>
</dbReference>
<comment type="caution">
    <text evidence="3">The sequence shown here is derived from an EMBL/GenBank/DDBJ whole genome shotgun (WGS) entry which is preliminary data.</text>
</comment>
<dbReference type="AlphaFoldDB" id="A0A090Z693"/>
<accession>A0A090Z693</accession>
<reference evidence="3 5" key="1">
    <citation type="submission" date="2014-04" db="EMBL/GenBank/DDBJ databases">
        <authorList>
            <person name="Bishop-Lilly K.A."/>
            <person name="Broomall S.M."/>
            <person name="Chain P.S."/>
            <person name="Chertkov O."/>
            <person name="Coyne S.R."/>
            <person name="Daligault H.E."/>
            <person name="Davenport K.W."/>
            <person name="Erkkila T."/>
            <person name="Frey K.G."/>
            <person name="Gibbons H.S."/>
            <person name="Gu W."/>
            <person name="Jaissle J."/>
            <person name="Johnson S.L."/>
            <person name="Koroleva G.I."/>
            <person name="Ladner J.T."/>
            <person name="Lo C.-C."/>
            <person name="Minogue T.D."/>
            <person name="Munk C."/>
            <person name="Palacios G.F."/>
            <person name="Redden C.L."/>
            <person name="Rosenzweig C.N."/>
            <person name="Scholz M.B."/>
            <person name="Teshima H."/>
            <person name="Xu Y."/>
        </authorList>
    </citation>
    <scope>NUCLEOTIDE SEQUENCE [LARGE SCALE GENOMIC DNA]</scope>
    <source>
        <strain evidence="3 5">8244</strain>
    </source>
</reference>
<evidence type="ECO:0000313" key="6">
    <source>
        <dbReference type="Proteomes" id="UP000442469"/>
    </source>
</evidence>
<keyword evidence="2" id="KW-0812">Transmembrane</keyword>
<dbReference type="Gene3D" id="1.25.40.10">
    <property type="entry name" value="Tetratricopeptide repeat domain"/>
    <property type="match status" value="1"/>
</dbReference>
<dbReference type="OrthoDB" id="2663192at2"/>
<evidence type="ECO:0000256" key="1">
    <source>
        <dbReference type="PROSITE-ProRule" id="PRU00339"/>
    </source>
</evidence>
<dbReference type="HOGENOM" id="CLU_1033818_0_0_9"/>
<name>A0A090Z693_PAEMA</name>
<protein>
    <submittedName>
        <fullName evidence="3">Tetratricopeptide repeat family protein</fullName>
    </submittedName>
</protein>
<dbReference type="Proteomes" id="UP000029278">
    <property type="component" value="Unassembled WGS sequence"/>
</dbReference>